<feature type="region of interest" description="Disordered" evidence="1">
    <location>
        <begin position="66"/>
        <end position="114"/>
    </location>
</feature>
<feature type="compositionally biased region" description="Low complexity" evidence="1">
    <location>
        <begin position="67"/>
        <end position="78"/>
    </location>
</feature>
<dbReference type="EMBL" id="JBHSMD010000002">
    <property type="protein sequence ID" value="MFC5492968.1"/>
    <property type="molecule type" value="Genomic_DNA"/>
</dbReference>
<keyword evidence="2" id="KW-0812">Transmembrane</keyword>
<keyword evidence="2" id="KW-0472">Membrane</keyword>
<name>A0ABW0N153_9ACTN</name>
<reference evidence="4" key="1">
    <citation type="journal article" date="2019" name="Int. J. Syst. Evol. Microbiol.">
        <title>The Global Catalogue of Microorganisms (GCM) 10K type strain sequencing project: providing services to taxonomists for standard genome sequencing and annotation.</title>
        <authorList>
            <consortium name="The Broad Institute Genomics Platform"/>
            <consortium name="The Broad Institute Genome Sequencing Center for Infectious Disease"/>
            <person name="Wu L."/>
            <person name="Ma J."/>
        </authorList>
    </citation>
    <scope>NUCLEOTIDE SEQUENCE [LARGE SCALE GENOMIC DNA]</scope>
    <source>
        <strain evidence="4">KACC 13778</strain>
    </source>
</reference>
<keyword evidence="2" id="KW-1133">Transmembrane helix</keyword>
<evidence type="ECO:0000256" key="1">
    <source>
        <dbReference type="SAM" id="MobiDB-lite"/>
    </source>
</evidence>
<evidence type="ECO:0000256" key="2">
    <source>
        <dbReference type="SAM" id="Phobius"/>
    </source>
</evidence>
<sequence>MRDLTPPPDEPLPDQSRARIRAELLEAAQQPPRGRRWLVPAVVAAAVVLVSALTAWAVQLGPDDESGAPAVAPTTSAPVPEPTPPDPTATGPSDPDDPGDHWAGHGPCAQELRNPFPGAEQAAAFDEHTSLWVKGDRFALCDIRDRTTVHGPRPLAPVEEIGTYAVSTIFTDSGKVTRVAGGVVPDGALAYDVAYTFPDGQTVRAETTEGGGRTWWRVVHSYESSGNEMKQPPIEVTVSYSGVQERYVLDWATDTCAQVNHGC</sequence>
<protein>
    <recommendedName>
        <fullName evidence="5">DUF3558 domain-containing protein</fullName>
    </recommendedName>
</protein>
<evidence type="ECO:0000313" key="4">
    <source>
        <dbReference type="Proteomes" id="UP001595956"/>
    </source>
</evidence>
<gene>
    <name evidence="3" type="ORF">ACFPKY_07645</name>
</gene>
<feature type="transmembrane region" description="Helical" evidence="2">
    <location>
        <begin position="37"/>
        <end position="58"/>
    </location>
</feature>
<dbReference type="RefSeq" id="WP_345171644.1">
    <property type="nucleotide sequence ID" value="NZ_BAABFQ010000003.1"/>
</dbReference>
<dbReference type="Proteomes" id="UP001595956">
    <property type="component" value="Unassembled WGS sequence"/>
</dbReference>
<accession>A0ABW0N153</accession>
<keyword evidence="4" id="KW-1185">Reference proteome</keyword>
<organism evidence="3 4">
    <name type="scientific">Nocardioides caricicola</name>
    <dbReference type="NCBI Taxonomy" id="634770"/>
    <lineage>
        <taxon>Bacteria</taxon>
        <taxon>Bacillati</taxon>
        <taxon>Actinomycetota</taxon>
        <taxon>Actinomycetes</taxon>
        <taxon>Propionibacteriales</taxon>
        <taxon>Nocardioidaceae</taxon>
        <taxon>Nocardioides</taxon>
    </lineage>
</organism>
<proteinExistence type="predicted"/>
<comment type="caution">
    <text evidence="3">The sequence shown here is derived from an EMBL/GenBank/DDBJ whole genome shotgun (WGS) entry which is preliminary data.</text>
</comment>
<evidence type="ECO:0008006" key="5">
    <source>
        <dbReference type="Google" id="ProtNLM"/>
    </source>
</evidence>
<evidence type="ECO:0000313" key="3">
    <source>
        <dbReference type="EMBL" id="MFC5492968.1"/>
    </source>
</evidence>